<feature type="region of interest" description="Disordered" evidence="6">
    <location>
        <begin position="170"/>
        <end position="210"/>
    </location>
</feature>
<feature type="compositionally biased region" description="Basic and acidic residues" evidence="6">
    <location>
        <begin position="834"/>
        <end position="844"/>
    </location>
</feature>
<feature type="region of interest" description="Disordered" evidence="6">
    <location>
        <begin position="4786"/>
        <end position="4820"/>
    </location>
</feature>
<feature type="region of interest" description="Disordered" evidence="6">
    <location>
        <begin position="881"/>
        <end position="1214"/>
    </location>
</feature>
<feature type="region of interest" description="Disordered" evidence="6">
    <location>
        <begin position="829"/>
        <end position="868"/>
    </location>
</feature>
<proteinExistence type="predicted"/>
<feature type="compositionally biased region" description="Basic and acidic residues" evidence="6">
    <location>
        <begin position="537"/>
        <end position="559"/>
    </location>
</feature>
<evidence type="ECO:0000313" key="8">
    <source>
        <dbReference type="EMBL" id="KDR15252.1"/>
    </source>
</evidence>
<dbReference type="Proteomes" id="UP000027135">
    <property type="component" value="Unassembled WGS sequence"/>
</dbReference>
<feature type="region of interest" description="Disordered" evidence="6">
    <location>
        <begin position="3690"/>
        <end position="3750"/>
    </location>
</feature>
<reference evidence="8 9" key="1">
    <citation type="journal article" date="2014" name="Nat. Commun.">
        <title>Molecular traces of alternative social organization in a termite genome.</title>
        <authorList>
            <person name="Terrapon N."/>
            <person name="Li C."/>
            <person name="Robertson H.M."/>
            <person name="Ji L."/>
            <person name="Meng X."/>
            <person name="Booth W."/>
            <person name="Chen Z."/>
            <person name="Childers C.P."/>
            <person name="Glastad K.M."/>
            <person name="Gokhale K."/>
            <person name="Gowin J."/>
            <person name="Gronenberg W."/>
            <person name="Hermansen R.A."/>
            <person name="Hu H."/>
            <person name="Hunt B.G."/>
            <person name="Huylmans A.K."/>
            <person name="Khalil S.M."/>
            <person name="Mitchell R.D."/>
            <person name="Munoz-Torres M.C."/>
            <person name="Mustard J.A."/>
            <person name="Pan H."/>
            <person name="Reese J.T."/>
            <person name="Scharf M.E."/>
            <person name="Sun F."/>
            <person name="Vogel H."/>
            <person name="Xiao J."/>
            <person name="Yang W."/>
            <person name="Yang Z."/>
            <person name="Yang Z."/>
            <person name="Zhou J."/>
            <person name="Zhu J."/>
            <person name="Brent C.S."/>
            <person name="Elsik C.G."/>
            <person name="Goodisman M.A."/>
            <person name="Liberles D.A."/>
            <person name="Roe R.M."/>
            <person name="Vargo E.L."/>
            <person name="Vilcinskas A."/>
            <person name="Wang J."/>
            <person name="Bornberg-Bauer E."/>
            <person name="Korb J."/>
            <person name="Zhang G."/>
            <person name="Liebig J."/>
        </authorList>
    </citation>
    <scope>NUCLEOTIDE SEQUENCE [LARGE SCALE GENOMIC DNA]</scope>
    <source>
        <tissue evidence="8">Whole organism</tissue>
    </source>
</reference>
<evidence type="ECO:0000256" key="6">
    <source>
        <dbReference type="SAM" id="MobiDB-lite"/>
    </source>
</evidence>
<dbReference type="PANTHER" id="PTHR24379">
    <property type="entry name" value="KRAB AND ZINC FINGER DOMAIN-CONTAINING"/>
    <property type="match status" value="1"/>
</dbReference>
<evidence type="ECO:0000256" key="4">
    <source>
        <dbReference type="ARBA" id="ARBA00022833"/>
    </source>
</evidence>
<dbReference type="PROSITE" id="PS00028">
    <property type="entry name" value="ZINC_FINGER_C2H2_1"/>
    <property type="match status" value="5"/>
</dbReference>
<feature type="compositionally biased region" description="Low complexity" evidence="6">
    <location>
        <begin position="4810"/>
        <end position="4820"/>
    </location>
</feature>
<feature type="region of interest" description="Disordered" evidence="6">
    <location>
        <begin position="1428"/>
        <end position="1669"/>
    </location>
</feature>
<feature type="compositionally biased region" description="Basic and acidic residues" evidence="6">
    <location>
        <begin position="1458"/>
        <end position="1476"/>
    </location>
</feature>
<protein>
    <submittedName>
        <fullName evidence="8">RE1-silencing transcription factor</fullName>
    </submittedName>
</protein>
<keyword evidence="4" id="KW-0862">Zinc</keyword>
<keyword evidence="3 5" id="KW-0863">Zinc-finger</keyword>
<feature type="compositionally biased region" description="Acidic residues" evidence="6">
    <location>
        <begin position="3722"/>
        <end position="3737"/>
    </location>
</feature>
<evidence type="ECO:0000256" key="5">
    <source>
        <dbReference type="PROSITE-ProRule" id="PRU00042"/>
    </source>
</evidence>
<accession>A0A067QY58</accession>
<feature type="compositionally biased region" description="Polar residues" evidence="6">
    <location>
        <begin position="665"/>
        <end position="699"/>
    </location>
</feature>
<evidence type="ECO:0000256" key="3">
    <source>
        <dbReference type="ARBA" id="ARBA00022771"/>
    </source>
</evidence>
<dbReference type="SMART" id="SM00355">
    <property type="entry name" value="ZnF_C2H2"/>
    <property type="match status" value="31"/>
</dbReference>
<evidence type="ECO:0000313" key="9">
    <source>
        <dbReference type="Proteomes" id="UP000027135"/>
    </source>
</evidence>
<feature type="compositionally biased region" description="Basic and acidic residues" evidence="6">
    <location>
        <begin position="1031"/>
        <end position="1051"/>
    </location>
</feature>
<feature type="compositionally biased region" description="Polar residues" evidence="6">
    <location>
        <begin position="224"/>
        <end position="233"/>
    </location>
</feature>
<feature type="region of interest" description="Disordered" evidence="6">
    <location>
        <begin position="498"/>
        <end position="579"/>
    </location>
</feature>
<dbReference type="OrthoDB" id="4737882at2759"/>
<keyword evidence="1" id="KW-0479">Metal-binding</keyword>
<feature type="region of interest" description="Disordered" evidence="6">
    <location>
        <begin position="3767"/>
        <end position="3795"/>
    </location>
</feature>
<feature type="compositionally biased region" description="Basic and acidic residues" evidence="6">
    <location>
        <begin position="1599"/>
        <end position="1612"/>
    </location>
</feature>
<feature type="compositionally biased region" description="Acidic residues" evidence="6">
    <location>
        <begin position="2608"/>
        <end position="2617"/>
    </location>
</feature>
<feature type="compositionally biased region" description="Basic and acidic residues" evidence="6">
    <location>
        <begin position="2594"/>
        <end position="2607"/>
    </location>
</feature>
<dbReference type="PANTHER" id="PTHR24379:SF121">
    <property type="entry name" value="C2H2-TYPE DOMAIN-CONTAINING PROTEIN"/>
    <property type="match status" value="1"/>
</dbReference>
<feature type="region of interest" description="Disordered" evidence="6">
    <location>
        <begin position="663"/>
        <end position="770"/>
    </location>
</feature>
<dbReference type="InParanoid" id="A0A067QY58"/>
<feature type="compositionally biased region" description="Basic residues" evidence="6">
    <location>
        <begin position="1534"/>
        <end position="1543"/>
    </location>
</feature>
<feature type="compositionally biased region" description="Polar residues" evidence="6">
    <location>
        <begin position="2567"/>
        <end position="2593"/>
    </location>
</feature>
<feature type="compositionally biased region" description="Pro residues" evidence="6">
    <location>
        <begin position="1105"/>
        <end position="1125"/>
    </location>
</feature>
<feature type="compositionally biased region" description="Polar residues" evidence="6">
    <location>
        <begin position="350"/>
        <end position="363"/>
    </location>
</feature>
<feature type="compositionally biased region" description="Low complexity" evidence="6">
    <location>
        <begin position="3014"/>
        <end position="3035"/>
    </location>
</feature>
<dbReference type="OMA" id="QTHTENT"/>
<feature type="region of interest" description="Disordered" evidence="6">
    <location>
        <begin position="4287"/>
        <end position="4312"/>
    </location>
</feature>
<feature type="compositionally biased region" description="Polar residues" evidence="6">
    <location>
        <begin position="1149"/>
        <end position="1160"/>
    </location>
</feature>
<feature type="compositionally biased region" description="Basic and acidic residues" evidence="6">
    <location>
        <begin position="989"/>
        <end position="1015"/>
    </location>
</feature>
<feature type="region of interest" description="Disordered" evidence="6">
    <location>
        <begin position="2566"/>
        <end position="2629"/>
    </location>
</feature>
<feature type="compositionally biased region" description="Polar residues" evidence="6">
    <location>
        <begin position="3707"/>
        <end position="3716"/>
    </location>
</feature>
<feature type="domain" description="C2H2-type" evidence="7">
    <location>
        <begin position="4500"/>
        <end position="4528"/>
    </location>
</feature>
<feature type="compositionally biased region" description="Polar residues" evidence="6">
    <location>
        <begin position="4290"/>
        <end position="4304"/>
    </location>
</feature>
<dbReference type="EMBL" id="KK852836">
    <property type="protein sequence ID" value="KDR15252.1"/>
    <property type="molecule type" value="Genomic_DNA"/>
</dbReference>
<feature type="compositionally biased region" description="Basic and acidic residues" evidence="6">
    <location>
        <begin position="1559"/>
        <end position="1583"/>
    </location>
</feature>
<dbReference type="InterPro" id="IPR048385">
    <property type="entry name" value="Med15_central"/>
</dbReference>
<evidence type="ECO:0000256" key="1">
    <source>
        <dbReference type="ARBA" id="ARBA00022723"/>
    </source>
</evidence>
<feature type="region of interest" description="Disordered" evidence="6">
    <location>
        <begin position="1"/>
        <end position="23"/>
    </location>
</feature>
<feature type="region of interest" description="Disordered" evidence="6">
    <location>
        <begin position="442"/>
        <end position="480"/>
    </location>
</feature>
<keyword evidence="2" id="KW-0677">Repeat</keyword>
<feature type="compositionally biased region" description="Basic and acidic residues" evidence="6">
    <location>
        <begin position="1338"/>
        <end position="1374"/>
    </location>
</feature>
<dbReference type="eggNOG" id="KOG1721">
    <property type="taxonomic scope" value="Eukaryota"/>
</dbReference>
<feature type="compositionally biased region" description="Basic and acidic residues" evidence="6">
    <location>
        <begin position="1"/>
        <end position="12"/>
    </location>
</feature>
<feature type="compositionally biased region" description="Polar residues" evidence="6">
    <location>
        <begin position="507"/>
        <end position="516"/>
    </location>
</feature>
<feature type="compositionally biased region" description="Basic and acidic residues" evidence="6">
    <location>
        <begin position="1161"/>
        <end position="1177"/>
    </location>
</feature>
<dbReference type="Pfam" id="PF21538">
    <property type="entry name" value="Med15_M"/>
    <property type="match status" value="1"/>
</dbReference>
<sequence length="5376" mass="596698">MAANQKEIKMGGDEGQQDNQQDSYEQKFQEMQKYIPFLEMMIQRLERSSDKSREAQLLKMKSLHSILLNTKRKLKIETLKRCEEVLQKLHDKVEKGSYAQAKHTNIKHAEERIINRNSQESTKPSSSDNADFEDGSDQHLVTSSTDASSVTDIMKSLKLAAARASGKAVSSTTSCPVYSSDLEDSRDAHSTTSNCTDNMSSSEKKSKTLDVLEQSRERLKKLMEQQTPSSSTEATKKSDGCLGSPSMEWQYQADPPWENQAYEGTPKYSYPSEPEESSSNTKPVKDISSSEGPQDDDELCTGWSDYKSPTKYVWSPDSNRHLNTIPNKPPLSPTGFHSVPPSLHSPRSPLMQQSFATNSSSPMCKSPIKRSVQKSPTLCNVLKHPPALGTKPLSDADIEELLEDTSRSELELEKKEESAHMSLRAKLEQEIQQVHRVGVSKGGALRSLVQKDDKLKSPVRNILDMMKPNSELKKDKSLTNRLQLSSKLDSAVGSFIKSNEKEKGNDMGQNRQSAGSNIAEKDDKSFGIVKDTSSKPTIKDKKPTDPRRRASVSPRREDSFQNTLWEDLHSPAEGENSDSCISLSADLKSNYDDPRSINRDLSVLDKFQGTTKKESGGILSSLSKEELQKIVEDNLRNLPSPPPNTKEILENVGVNSSAVIKPARQQPTDLQSPVSSPKDCNQSGLMSPLHSSQYGSQAESHLAIGRNSMSSSSSGVPRPEDRRPLLPTPNLPHDPRILSRNLNQGRRCSRDNQGPLSNIHDPRLNTSSYPHLDNYRSGILPQSPLDQYMRPVSNAYHQGSRTLFHTSQTPHLQSHARWTGSQCYGVLSHSSPRPPDESFVHHGDSFLQRGPNNMRFQCPPLSSQHEFSPFQGQIRPLRDTFSVSQQQQQQHPPWQSPPSSQGCYRGGSSANYPSFVRSVGQPVQHHGNSSHNVGKIPVGVPRMSNSHFTGHRSPVPPQSMSAASVHGSGGPGTLGRAQSVDGRIGNTLSERDPRRRSIEEPEKRDCNLKSNRDMKISSSSRSPNYGSGPERITDRHSSNERRRDSESKRFESSSSNRRRNSPEPNKPKETELVSPLNSLYDVTTVPKTGKGYGFQKFRIPKIKRPPSPPKSKSPPPPKAKSPPPKLESSSCTVSDTKEKVEVVKPTDETPVTQNENQQANMKDDDVCSIDRTDDDRVVMSVISKNNESTSSEKTSDTETPKTSSGSRSKDGVTQEWIEALIRKSIETGEGKKFVEQAKVLEKLGESLKGKKLRKIKQILESDSDSGSNDNTSEFSKKNENTCLNEEDQKMEEKGKLLNKEEISVELKKSKYRRLILSDDDQSSDNETLDSKLKKILEVDRQLSTSEDNHKVEEVESSKVDEQKKQTASSDEAKPARKYSKRRSALELLQEDIRDMFICEGVVTATGHRMCRLLKETPPGMTVDEISKSTIKRTEDEVSTTAEESDGSSVIGKRRPRKLPREKGLEKKGKEEKVDKKQRAKMTMKDEEEECSFEKGCGDISNEMDEKMTNSRVKKKDDGLIYETGDSSGFPCTKSNKKCGKSKWKGYVIEESEDSGEETAVDKVRNSKKSTGEREESESCDKSVEQSCSHPGIRTRSKLSHADESETSNSERGRRTRSPRVILEKTDITKLNLMSSSPRTKYFEDSSSDESVMEDSTSSPVSSGKSKFKAAQKPRCNVKYTCFKRKRGRPKKGEKKQAKIERIDEVSTDVESIVSDQSSVASTLSHRTNWCNMFTPIGFTFRRKCNRKRSKLLGKKIDDIINRLTKVADGFKTGDATVNTPSTEEKLCELGTVDSSVGKAVAEIANVVVNLKESIIQSEDRSKPATSSFNVPVVEPKIATEITIVPSVTKRRNSRIMLNLVRKSGIQRKVKKKKAKWQLGIINNHAKKKGGPRFVSEVGMKYVACNVTCEKEVDGPSEVVHSSKLLIDECSGTENGESEVSINEGKEERDMLLSSRQNITVNSDDKLCHNIEMKQISETEDNKMHHKKDILETSNICTNKLDEMVTCSDSEKYLAKRDKLSTIPDRSYALDGSARYACKLCPAQCKGIVTHYRNSHPDSEVLISRLPEEKATRAISEALESKYIEEEEEEEDGNVKTGKKKKKKQAGEFVCRICDHVATFPLNFYDHLSSHTGEYRFQCGKCSFEACTKHSVKGHSYYHHPELKGVKKISATVLTPGPPNNAKFVFGYLCSSCNYVQLLKQNIEKHISLRHPSEDNARLICINMSKMKSQNDTAEGTESKDVCTDVDTNESNGSVTYKLPLVAKKDDGDVCNVALPVTNNEMIPEEDIKRPGSIVTGQKPEAEHIDMTSKPCEALDEGSMKKEQESEIEPLQGVCQTHTENTVVSSCIQIPERPEVIAVDEDPGTISQELSAVNSVGMTAGAGGVKSSDEVTKEDLMDTENIHLKQNVDDTGKNDTENTVTASSLSVVEEAVKEVDLKAFVCCDDLEEENSVIQKERLKKMQEIAKNLKDSHPKFLQSNRSSILDQLSDKLKTCLKSKSIEATMEEINDKAVDSVTHNKVLESKESKSEGEKSADVSTLIDEKRAIEAAQAVQNLLRAEKETIDDKQSNVIGQKVTESQSGSKSGRNNKPCTGDSTERRITRSFSRNEDDVETVDESSSDISFGFEGEDNEDVVESESQIPDNLLNDTLSALKDVCPRKSTSRMFDIIERLASKVVPNTEPGDLSEHVAEIDNQELSSSVIAGEHVRSNKVGKMKTNEADCLKIIANKKLSAIGKPPPLISLGAKGRNMLQVTSGIGSEGSDSSVRVGPLEVKRFSEGLLYSCCIRGCIFASTNRTHFANHIENTHRVCRWDGSCKACNIDPRDQYFKLSYALHHLIRFHLVADLTASSAVSGNGHYISILSTEKTYAREREVSEEETCKGNREMSIERIPLEQGAVLTKNTFVGGAEKSISSEGVTECSAPRKFIRLRRLSGDLLSIPKPAEDPVITDVQQQGINQDDTEVNQLFNEVLGEEMTNNEEDCGPFLRIESVVSLNPDAMGSEDVNDILRAVEDPQNSSKSSENSDSGNSSNVSSSSNNMYSIPGTSCAISVTAAMTTSVIESSVPFITTSVSSTSVEQTSSPDVQLLTSSPLPLSVLRGKGPRPQGTMHMIPINPLSKSSTITILPSLQQLSPMKFNNVQLSPVKLSSCKPSDIAPKPSVSTNIPHSLVCLAQITRPTNSKVTVAKERLSAGVLGGGVWCNQLLPNILPKGTFVRLEIKDNQVKTKSPVMLTTKSQAPVMVNMKTMPSLTMTTKTTSVAKAPISSTSVKKRLEIQVPSAKILQKAKPSFDFSPPSASITPASNTVLSTVVSKSKLPHKSAIAPSYAKASKVPIVYQRMIKPIKLRHLYKCMSRLCSYTTDFAESFTKHYYEHEDQAGQRTSSEKRKGRPPAVKLSDWQQCAYCCVMHISMSDLLEHIQTEHGHCLYQCAYCFYRAISKSYIVLHQNTSHTSEHVAVLMCKKIRNLPNPVNLAKPRSSVVVPYICEQGNCGAVFYISDHFLYHLEKEHSQLAIYSCHICESKSFKSDRLLAHYKLHSCCFYQCLYCLHGTDTKEEMHHHLCNFHSNQLAKVIIRSSSISKLIALRGKQNNEDLLNALDLVDLDEGLSDDGLLILPPPDMELTSEDPSLSSNVKCSELDEHYINENLNVNTGMTPKETSLDNGAMNAVSAISSVLHSPPTELLLTELSRKGSNKLDSASMVKTSKCGGNDAKSQNSNPSTKKSDEKTDDDVVVIDDDEGNDDISHTQPISQQNSCFLGSNTISEIVCLQSNGTHPSQSDSDIECLEEHGKSQEGKKLNDTQDSDVVVLDTPTETVGQVTDAVGKHSATQENTHLFLHEPLVTVKHRNPKTTAAIEAAVDPLSFELPQNALITQNKDESPSITSSLQNISSISVPAENPGLDSKNANSVFSTVEANQNESGVVGVEHIEDAGLSGSMLYQCGYVTCTFSAENSSLLKDHLLVCDLARASSSLTCVHCKKPFKYVSSLLEHLRTHGTRRIGCALCSFRAPVPHQVVKHLKQRHRVGSTRVVPLDPLRTDPETAVFVVFPKEKGKGGRSGKGSGKDTHDVRNKLVFLPEELELLPRQAIYTRPVRCATCSYTTKVRSNMARHLHLHLTSSTVPDVVPPNTAPVNPVPCLEKKEMMFDKMTNLAASSHIAAGSKVSETPSGSLTLTEELQAKLPRFVPEHQRYVCGAPGCNYLTCDETMLRYHLRALHFDETAYRCPHCPESALQENAAQIVSIERMGAHLKMHDSRLYKCLHCMYYHFQRYVVERHLADKHPEKRPFVHIVREPEMESSSGKTETVASTSLEGGGSSSDAGTVKNPWHCGLCKFHCSTRSEVLEHTWNFHGLKSQFKCGLCSYRSSSKCSFDNHFASKHPAVGNVELIHVYRKVDGPQTPQSPAAKSGLSLDTGLFDTTPLWRRDMQRVRHIRGILLEEEGDVPKPDIVRRTSVEVGEMEEKEGKFGPYGRPVGGNLYFCTLCNKYRTKFKADFRDHLYRELKYHKWVCTHCSLMSCNRSSLQKHSSKVHERDRKPEAIAPLTPNKEIEEWVEKVISTQFGLMRADQQAALAEASNSSCKTFNPIPENVPQPGPSGLSGRASKTEHSITGSDVKFSLVEKEDINSIGSTSSDSDIGTSKKKVPGLRDAADSIKVPNKTATSLIPVDSNACDSDSSPYIRMKATKDDLKLLRFPCKHCNMKFALIRGLKLHIRHSHLKLSIWTCGHCGYVANSEESVLNHNKVDHPDLPPRSSPHTKGSCVKLDDEFWQREYGLGPGSESKYLNMPFTAASSSASSSLLGSPLKKRQRIANSPDESEGSSSSSLPSADQSFNTCLYCDYCCRSASDLKYHMMRHWVQKPFKCGYCDFEGVREYEIKKHSAKIHPLKKLRVIEKPIPSQPDIRPLQRNRRSKPDISEPSDDSEDIDVVSTVNKVEEEQQNTTPLPNIFCCFYCPQRGTSVVSIHQHWQEKHKNKLIGPSGLIRQGLPFKYKEVNMKQFLKGQNGAAGRRPALQCSYCKVRGTLAMLQAHQKSVHPEKPFQVNQATFTRYECAECHFSVFTVNTLKKHFDMDHAGKDLRYLVRSSKANFTSDLKGKDLLVANISSASSILPTPAPVVTAKYMCLWCKETCDSEDIIQVHHAMCHSHLQLRYSVEKSSTPTVTAKKYSCLICTFTSDNSQSMSEHVQQHARPYKYAFSSKTLESSQVCNEDDVHLEKKCKVVHVEDAEKELEKLRSDIGVRVGGECGMKRESEACDASSSPKRLCVARKSTTLFPRVGKFHAVARKSTNPLLSQTTKMAVLSSCCDVEQEDTSTPSSRCESPLISSEFSYYGCRPAPVDTNRITASVKLRNNLGVNMNVSLATMERFTNMYPVVKVKDLKYEKWGFL</sequence>
<feature type="region of interest" description="Disordered" evidence="6">
    <location>
        <begin position="4574"/>
        <end position="4601"/>
    </location>
</feature>
<feature type="compositionally biased region" description="Basic and acidic residues" evidence="6">
    <location>
        <begin position="1286"/>
        <end position="1298"/>
    </location>
</feature>
<feature type="compositionally biased region" description="Low complexity" evidence="6">
    <location>
        <begin position="1653"/>
        <end position="1664"/>
    </location>
</feature>
<feature type="region of interest" description="Disordered" evidence="6">
    <location>
        <begin position="223"/>
        <end position="370"/>
    </location>
</feature>
<feature type="region of interest" description="Disordered" evidence="6">
    <location>
        <begin position="3010"/>
        <end position="3035"/>
    </location>
</feature>
<feature type="compositionally biased region" description="Acidic residues" evidence="6">
    <location>
        <begin position="1549"/>
        <end position="1558"/>
    </location>
</feature>
<feature type="region of interest" description="Disordered" evidence="6">
    <location>
        <begin position="1338"/>
        <end position="1382"/>
    </location>
</feature>
<feature type="compositionally biased region" description="Basic and acidic residues" evidence="6">
    <location>
        <begin position="3781"/>
        <end position="3795"/>
    </location>
</feature>
<name>A0A067QY58_ZOONE</name>
<gene>
    <name evidence="8" type="ORF">L798_10625</name>
</gene>
<evidence type="ECO:0000256" key="2">
    <source>
        <dbReference type="ARBA" id="ARBA00022737"/>
    </source>
</evidence>
<evidence type="ECO:0000259" key="7">
    <source>
        <dbReference type="PROSITE" id="PS50157"/>
    </source>
</evidence>
<feature type="compositionally biased region" description="Polar residues" evidence="6">
    <location>
        <begin position="740"/>
        <end position="756"/>
    </location>
</feature>
<dbReference type="PROSITE" id="PS50157">
    <property type="entry name" value="ZINC_FINGER_C2H2_2"/>
    <property type="match status" value="4"/>
</dbReference>
<dbReference type="InterPro" id="IPR013087">
    <property type="entry name" value="Znf_C2H2_type"/>
</dbReference>
<feature type="compositionally biased region" description="Polar residues" evidence="6">
    <location>
        <begin position="190"/>
        <end position="201"/>
    </location>
</feature>
<feature type="compositionally biased region" description="Basic and acidic residues" evidence="6">
    <location>
        <begin position="1135"/>
        <end position="1147"/>
    </location>
</feature>
<feature type="domain" description="C2H2-type" evidence="7">
    <location>
        <begin position="4685"/>
        <end position="4708"/>
    </location>
</feature>
<dbReference type="GO" id="GO:0008270">
    <property type="term" value="F:zinc ion binding"/>
    <property type="evidence" value="ECO:0007669"/>
    <property type="project" value="UniProtKB-KW"/>
</dbReference>
<feature type="compositionally biased region" description="Acidic residues" evidence="6">
    <location>
        <begin position="4908"/>
        <end position="4917"/>
    </location>
</feature>
<feature type="compositionally biased region" description="Low complexity" evidence="6">
    <location>
        <begin position="1183"/>
        <end position="1192"/>
    </location>
</feature>
<feature type="compositionally biased region" description="Polar residues" evidence="6">
    <location>
        <begin position="850"/>
        <end position="866"/>
    </location>
</feature>
<feature type="region of interest" description="Disordered" evidence="6">
    <location>
        <begin position="4888"/>
        <end position="4917"/>
    </location>
</feature>
<feature type="domain" description="C2H2-type" evidence="7">
    <location>
        <begin position="3967"/>
        <end position="3994"/>
    </location>
</feature>
<feature type="compositionally biased region" description="Polar residues" evidence="6">
    <location>
        <begin position="115"/>
        <end position="129"/>
    </location>
</feature>
<feature type="region of interest" description="Disordered" evidence="6">
    <location>
        <begin position="1258"/>
        <end position="1298"/>
    </location>
</feature>
<dbReference type="Gene3D" id="3.30.160.60">
    <property type="entry name" value="Classic Zinc Finger"/>
    <property type="match status" value="4"/>
</dbReference>
<keyword evidence="9" id="KW-1185">Reference proteome</keyword>
<feature type="compositionally biased region" description="Polar residues" evidence="6">
    <location>
        <begin position="3741"/>
        <end position="3750"/>
    </location>
</feature>
<organism evidence="8 9">
    <name type="scientific">Zootermopsis nevadensis</name>
    <name type="common">Dampwood termite</name>
    <dbReference type="NCBI Taxonomy" id="136037"/>
    <lineage>
        <taxon>Eukaryota</taxon>
        <taxon>Metazoa</taxon>
        <taxon>Ecdysozoa</taxon>
        <taxon>Arthropoda</taxon>
        <taxon>Hexapoda</taxon>
        <taxon>Insecta</taxon>
        <taxon>Pterygota</taxon>
        <taxon>Neoptera</taxon>
        <taxon>Polyneoptera</taxon>
        <taxon>Dictyoptera</taxon>
        <taxon>Blattodea</taxon>
        <taxon>Blattoidea</taxon>
        <taxon>Termitoidae</taxon>
        <taxon>Termopsidae</taxon>
        <taxon>Zootermopsis</taxon>
    </lineage>
</organism>
<feature type="compositionally biased region" description="Basic and acidic residues" evidence="6">
    <location>
        <begin position="1503"/>
        <end position="1518"/>
    </location>
</feature>
<feature type="domain" description="C2H2-type" evidence="7">
    <location>
        <begin position="5040"/>
        <end position="5068"/>
    </location>
</feature>
<feature type="compositionally biased region" description="Low complexity" evidence="6">
    <location>
        <begin position="884"/>
        <end position="901"/>
    </location>
</feature>
<feature type="region of interest" description="Disordered" evidence="6">
    <location>
        <begin position="97"/>
        <end position="147"/>
    </location>
</feature>